<protein>
    <submittedName>
        <fullName evidence="1">Uncharacterized protein</fullName>
    </submittedName>
</protein>
<gene>
    <name evidence="1" type="ORF">QOZ93_001481</name>
</gene>
<keyword evidence="2" id="KW-1185">Reference proteome</keyword>
<sequence length="54" mass="6181">MVRGAKIKKVIINYPTPENQEEYERRTAEAVAKILCECYPLDVIDQLISALKES</sequence>
<proteinExistence type="predicted"/>
<accession>A0ABU0JUK3</accession>
<dbReference type="Proteomes" id="UP001224418">
    <property type="component" value="Unassembled WGS sequence"/>
</dbReference>
<name>A0ABU0JUK3_HATLI</name>
<organism evidence="1 2">
    <name type="scientific">Hathewaya limosa</name>
    <name type="common">Clostridium limosum</name>
    <dbReference type="NCBI Taxonomy" id="1536"/>
    <lineage>
        <taxon>Bacteria</taxon>
        <taxon>Bacillati</taxon>
        <taxon>Bacillota</taxon>
        <taxon>Clostridia</taxon>
        <taxon>Eubacteriales</taxon>
        <taxon>Clostridiaceae</taxon>
        <taxon>Hathewaya</taxon>
    </lineage>
</organism>
<reference evidence="1 2" key="1">
    <citation type="submission" date="2023-07" db="EMBL/GenBank/DDBJ databases">
        <title>Genomic Encyclopedia of Type Strains, Phase IV (KMG-IV): sequencing the most valuable type-strain genomes for metagenomic binning, comparative biology and taxonomic classification.</title>
        <authorList>
            <person name="Goeker M."/>
        </authorList>
    </citation>
    <scope>NUCLEOTIDE SEQUENCE [LARGE SCALE GENOMIC DNA]</scope>
    <source>
        <strain evidence="1 2">DSM 1400</strain>
    </source>
</reference>
<comment type="caution">
    <text evidence="1">The sequence shown here is derived from an EMBL/GenBank/DDBJ whole genome shotgun (WGS) entry which is preliminary data.</text>
</comment>
<evidence type="ECO:0000313" key="2">
    <source>
        <dbReference type="Proteomes" id="UP001224418"/>
    </source>
</evidence>
<dbReference type="RefSeq" id="WP_307355699.1">
    <property type="nucleotide sequence ID" value="NZ_BAAACJ010000036.1"/>
</dbReference>
<evidence type="ECO:0000313" key="1">
    <source>
        <dbReference type="EMBL" id="MDQ0479739.1"/>
    </source>
</evidence>
<dbReference type="EMBL" id="JAUSWN010000011">
    <property type="protein sequence ID" value="MDQ0479739.1"/>
    <property type="molecule type" value="Genomic_DNA"/>
</dbReference>